<dbReference type="SUPFAM" id="SSF54211">
    <property type="entry name" value="Ribosomal protein S5 domain 2-like"/>
    <property type="match status" value="1"/>
</dbReference>
<dbReference type="InterPro" id="IPR000754">
    <property type="entry name" value="Ribosomal_uS9"/>
</dbReference>
<dbReference type="GO" id="GO:0003723">
    <property type="term" value="F:RNA binding"/>
    <property type="evidence" value="ECO:0007669"/>
    <property type="project" value="TreeGrafter"/>
</dbReference>
<reference evidence="7" key="2">
    <citation type="submission" date="2013-12" db="EMBL/GenBank/DDBJ databases">
        <title>Evolution of pathogenesis and genome organization in the Tremellales.</title>
        <authorList>
            <person name="Cuomo C."/>
            <person name="Litvintseva A."/>
            <person name="Heitman J."/>
            <person name="Chen Y."/>
            <person name="Sun S."/>
            <person name="Springer D."/>
            <person name="Dromer F."/>
            <person name="Young S."/>
            <person name="Zeng Q."/>
            <person name="Chapman S."/>
            <person name="Gujja S."/>
            <person name="Saif S."/>
            <person name="Birren B."/>
        </authorList>
    </citation>
    <scope>NUCLEOTIDE SEQUENCE [LARGE SCALE GENOMIC DNA]</scope>
    <source>
        <strain evidence="7">BCC8398</strain>
    </source>
</reference>
<dbReference type="GO" id="GO:0003735">
    <property type="term" value="F:structural constituent of ribosome"/>
    <property type="evidence" value="ECO:0007669"/>
    <property type="project" value="InterPro"/>
</dbReference>
<dbReference type="Proteomes" id="UP000092666">
    <property type="component" value="Unassembled WGS sequence"/>
</dbReference>
<dbReference type="STRING" id="1296120.A0A1B9GNU8"/>
<dbReference type="PANTHER" id="PTHR21569">
    <property type="entry name" value="RIBOSOMAL PROTEIN S9"/>
    <property type="match status" value="1"/>
</dbReference>
<dbReference type="EMBL" id="KV700129">
    <property type="protein sequence ID" value="OCF32750.1"/>
    <property type="molecule type" value="Genomic_DNA"/>
</dbReference>
<gene>
    <name evidence="6" type="ORF">I316_05671</name>
</gene>
<keyword evidence="3 4" id="KW-0687">Ribonucleoprotein</keyword>
<accession>A0A1B9GNU8</accession>
<dbReference type="InterPro" id="IPR014721">
    <property type="entry name" value="Ribsml_uS5_D2-typ_fold_subgr"/>
</dbReference>
<organism evidence="6 7">
    <name type="scientific">Kwoniella heveanensis BCC8398</name>
    <dbReference type="NCBI Taxonomy" id="1296120"/>
    <lineage>
        <taxon>Eukaryota</taxon>
        <taxon>Fungi</taxon>
        <taxon>Dikarya</taxon>
        <taxon>Basidiomycota</taxon>
        <taxon>Agaricomycotina</taxon>
        <taxon>Tremellomycetes</taxon>
        <taxon>Tremellales</taxon>
        <taxon>Cryptococcaceae</taxon>
        <taxon>Kwoniella</taxon>
    </lineage>
</organism>
<feature type="compositionally biased region" description="Basic and acidic residues" evidence="5">
    <location>
        <begin position="466"/>
        <end position="494"/>
    </location>
</feature>
<feature type="compositionally biased region" description="Polar residues" evidence="5">
    <location>
        <begin position="438"/>
        <end position="453"/>
    </location>
</feature>
<evidence type="ECO:0000313" key="7">
    <source>
        <dbReference type="Proteomes" id="UP000092666"/>
    </source>
</evidence>
<feature type="region of interest" description="Disordered" evidence="5">
    <location>
        <begin position="435"/>
        <end position="501"/>
    </location>
</feature>
<dbReference type="FunFam" id="3.30.230.10:FF:000114">
    <property type="entry name" value="Unplaced genomic scaffold supercont1.201, whole genome shotgun sequence"/>
    <property type="match status" value="1"/>
</dbReference>
<dbReference type="Pfam" id="PF00380">
    <property type="entry name" value="Ribosomal_S9"/>
    <property type="match status" value="1"/>
</dbReference>
<reference evidence="6 7" key="1">
    <citation type="submission" date="2013-07" db="EMBL/GenBank/DDBJ databases">
        <title>The Genome Sequence of Cryptococcus heveanensis BCC8398.</title>
        <authorList>
            <consortium name="The Broad Institute Genome Sequencing Platform"/>
            <person name="Cuomo C."/>
            <person name="Litvintseva A."/>
            <person name="Chen Y."/>
            <person name="Heitman J."/>
            <person name="Sun S."/>
            <person name="Springer D."/>
            <person name="Dromer F."/>
            <person name="Young S.K."/>
            <person name="Zeng Q."/>
            <person name="Gargeya S."/>
            <person name="Fitzgerald M."/>
            <person name="Abouelleil A."/>
            <person name="Alvarado L."/>
            <person name="Berlin A.M."/>
            <person name="Chapman S.B."/>
            <person name="Dewar J."/>
            <person name="Goldberg J."/>
            <person name="Griggs A."/>
            <person name="Gujja S."/>
            <person name="Hansen M."/>
            <person name="Howarth C."/>
            <person name="Imamovic A."/>
            <person name="Larimer J."/>
            <person name="McCowan C."/>
            <person name="Murphy C."/>
            <person name="Pearson M."/>
            <person name="Priest M."/>
            <person name="Roberts A."/>
            <person name="Saif S."/>
            <person name="Shea T."/>
            <person name="Sykes S."/>
            <person name="Wortman J."/>
            <person name="Nusbaum C."/>
            <person name="Birren B."/>
        </authorList>
    </citation>
    <scope>NUCLEOTIDE SEQUENCE [LARGE SCALE GENOMIC DNA]</scope>
    <source>
        <strain evidence="6 7">BCC8398</strain>
    </source>
</reference>
<feature type="compositionally biased region" description="Basic residues" evidence="5">
    <location>
        <begin position="321"/>
        <end position="340"/>
    </location>
</feature>
<dbReference type="PANTHER" id="PTHR21569:SF1">
    <property type="entry name" value="SMALL RIBOSOMAL SUBUNIT PROTEIN US9M"/>
    <property type="match status" value="1"/>
</dbReference>
<evidence type="ECO:0000256" key="5">
    <source>
        <dbReference type="SAM" id="MobiDB-lite"/>
    </source>
</evidence>
<dbReference type="GO" id="GO:0006412">
    <property type="term" value="P:translation"/>
    <property type="evidence" value="ECO:0007669"/>
    <property type="project" value="InterPro"/>
</dbReference>
<keyword evidence="7" id="KW-1185">Reference proteome</keyword>
<proteinExistence type="inferred from homology"/>
<sequence length="501" mass="54355">MALASTSSLRSLRALAQPGVSANARAYYASIAPYSPPSFDTAPVRRPPRPASPEFFTGRPTFNESLSALSSTIKSTQSSLREKHVYPLPSHLPTLSPPRASWVSSEELSSLFDVKLRTNTLRQVMELLTELHHLRHISDMSGYPELVQQINQALQNYERDEAKSSSERRAERDSAAKVDKFGRAYGMGRKKTSSARVWMIPTPSAQNIFASTSNGTSAQPTTATAAGSPASSSVLINHVPLATYFPRPSDRETILRPLRISGFLGAFNIFAFARGGGVSGQAGAVALGVARALAILRDDAKDVLLADGALMRDTRMVERKKTGRAKARKGPRASKTKTRLHTSAVSVPSKHKLKGVAEPHPVELPIPEPLSFALDEPSTSRAQKRADFVAAVQSAPHPYLVKSKSHLRREKRKARSEAASTNLASLENALDEVIPQPSYGSQTSAVNPSTLTASDRAAKKGVPRQSVEERAEAKQRQLREKGMIGEGKGRTLGEKKRRGIM</sequence>
<evidence type="ECO:0000256" key="2">
    <source>
        <dbReference type="ARBA" id="ARBA00022980"/>
    </source>
</evidence>
<evidence type="ECO:0000256" key="1">
    <source>
        <dbReference type="ARBA" id="ARBA00005251"/>
    </source>
</evidence>
<evidence type="ECO:0000256" key="3">
    <source>
        <dbReference type="ARBA" id="ARBA00023274"/>
    </source>
</evidence>
<dbReference type="InterPro" id="IPR020574">
    <property type="entry name" value="Ribosomal_uS9_CS"/>
</dbReference>
<feature type="region of interest" description="Disordered" evidence="5">
    <location>
        <begin position="318"/>
        <end position="348"/>
    </location>
</feature>
<protein>
    <submittedName>
        <fullName evidence="6">Uncharacterized protein</fullName>
    </submittedName>
</protein>
<comment type="similarity">
    <text evidence="1 4">Belongs to the universal ribosomal protein uS9 family.</text>
</comment>
<dbReference type="GO" id="GO:0005763">
    <property type="term" value="C:mitochondrial small ribosomal subunit"/>
    <property type="evidence" value="ECO:0007669"/>
    <property type="project" value="TreeGrafter"/>
</dbReference>
<dbReference type="AlphaFoldDB" id="A0A1B9GNU8"/>
<dbReference type="InterPro" id="IPR020568">
    <property type="entry name" value="Ribosomal_Su5_D2-typ_SF"/>
</dbReference>
<name>A0A1B9GNU8_9TREE</name>
<keyword evidence="2 4" id="KW-0689">Ribosomal protein</keyword>
<dbReference type="OrthoDB" id="10254627at2759"/>
<evidence type="ECO:0000313" key="6">
    <source>
        <dbReference type="EMBL" id="OCF32750.1"/>
    </source>
</evidence>
<dbReference type="PROSITE" id="PS00360">
    <property type="entry name" value="RIBOSOMAL_S9"/>
    <property type="match status" value="1"/>
</dbReference>
<evidence type="ECO:0000256" key="4">
    <source>
        <dbReference type="RuleBase" id="RU003815"/>
    </source>
</evidence>
<dbReference type="Gene3D" id="3.30.230.10">
    <property type="match status" value="1"/>
</dbReference>